<protein>
    <submittedName>
        <fullName evidence="1">Uncharacterized protein</fullName>
    </submittedName>
</protein>
<dbReference type="AlphaFoldDB" id="A0AAV4PJC6"/>
<name>A0AAV4PJC6_CAEEX</name>
<dbReference type="EMBL" id="BPLR01004595">
    <property type="protein sequence ID" value="GIX95999.1"/>
    <property type="molecule type" value="Genomic_DNA"/>
</dbReference>
<gene>
    <name evidence="1" type="ORF">CEXT_97561</name>
</gene>
<sequence length="80" mass="8174">MSGGIVGLGASQPFLPVVFAAWFNVSAIVGLGASQPFLPVVLQPGLMSGGIVGLGASQPFLPAAWVFRISFNSLQIVGFL</sequence>
<keyword evidence="2" id="KW-1185">Reference proteome</keyword>
<reference evidence="1 2" key="1">
    <citation type="submission" date="2021-06" db="EMBL/GenBank/DDBJ databases">
        <title>Caerostris extrusa draft genome.</title>
        <authorList>
            <person name="Kono N."/>
            <person name="Arakawa K."/>
        </authorList>
    </citation>
    <scope>NUCLEOTIDE SEQUENCE [LARGE SCALE GENOMIC DNA]</scope>
</reference>
<comment type="caution">
    <text evidence="1">The sequence shown here is derived from an EMBL/GenBank/DDBJ whole genome shotgun (WGS) entry which is preliminary data.</text>
</comment>
<dbReference type="Proteomes" id="UP001054945">
    <property type="component" value="Unassembled WGS sequence"/>
</dbReference>
<accession>A0AAV4PJC6</accession>
<organism evidence="1 2">
    <name type="scientific">Caerostris extrusa</name>
    <name type="common">Bark spider</name>
    <name type="synonym">Caerostris bankana</name>
    <dbReference type="NCBI Taxonomy" id="172846"/>
    <lineage>
        <taxon>Eukaryota</taxon>
        <taxon>Metazoa</taxon>
        <taxon>Ecdysozoa</taxon>
        <taxon>Arthropoda</taxon>
        <taxon>Chelicerata</taxon>
        <taxon>Arachnida</taxon>
        <taxon>Araneae</taxon>
        <taxon>Araneomorphae</taxon>
        <taxon>Entelegynae</taxon>
        <taxon>Araneoidea</taxon>
        <taxon>Araneidae</taxon>
        <taxon>Caerostris</taxon>
    </lineage>
</organism>
<evidence type="ECO:0000313" key="2">
    <source>
        <dbReference type="Proteomes" id="UP001054945"/>
    </source>
</evidence>
<evidence type="ECO:0000313" key="1">
    <source>
        <dbReference type="EMBL" id="GIX95999.1"/>
    </source>
</evidence>
<proteinExistence type="predicted"/>